<accession>A0A679K351</accession>
<proteinExistence type="predicted"/>
<evidence type="ECO:0000313" key="3">
    <source>
        <dbReference type="EMBL" id="CAA2145598.1"/>
    </source>
</evidence>
<organism evidence="3">
    <name type="scientific">Methylobacterium bullatum</name>
    <dbReference type="NCBI Taxonomy" id="570505"/>
    <lineage>
        <taxon>Bacteria</taxon>
        <taxon>Pseudomonadati</taxon>
        <taxon>Pseudomonadota</taxon>
        <taxon>Alphaproteobacteria</taxon>
        <taxon>Hyphomicrobiales</taxon>
        <taxon>Methylobacteriaceae</taxon>
        <taxon>Methylobacterium</taxon>
    </lineage>
</organism>
<feature type="compositionally biased region" description="Basic and acidic residues" evidence="2">
    <location>
        <begin position="259"/>
        <end position="278"/>
    </location>
</feature>
<feature type="coiled-coil region" evidence="1">
    <location>
        <begin position="21"/>
        <end position="48"/>
    </location>
</feature>
<geneLocation type="plasmid" evidence="3">
    <name>4</name>
</geneLocation>
<feature type="region of interest" description="Disordered" evidence="2">
    <location>
        <begin position="256"/>
        <end position="292"/>
    </location>
</feature>
<evidence type="ECO:0000256" key="2">
    <source>
        <dbReference type="SAM" id="MobiDB-lite"/>
    </source>
</evidence>
<dbReference type="RefSeq" id="WP_339164292.1">
    <property type="nucleotide sequence ID" value="NZ_LR743513.1"/>
</dbReference>
<name>A0A679K351_9HYPH</name>
<gene>
    <name evidence="3" type="ORF">MBLL_04725</name>
</gene>
<keyword evidence="1" id="KW-0175">Coiled coil</keyword>
<evidence type="ECO:0000256" key="1">
    <source>
        <dbReference type="SAM" id="Coils"/>
    </source>
</evidence>
<reference evidence="3" key="1">
    <citation type="submission" date="2019-12" db="EMBL/GenBank/DDBJ databases">
        <authorList>
            <person name="Cremers G."/>
        </authorList>
    </citation>
    <scope>NUCLEOTIDE SEQUENCE</scope>
    <source>
        <strain evidence="3">Mbul2</strain>
        <plasmid evidence="3">4</plasmid>
    </source>
</reference>
<dbReference type="AlphaFoldDB" id="A0A679K351"/>
<keyword evidence="3" id="KW-0614">Plasmid</keyword>
<sequence>MARLTLKSLFTRARDPAPAPAAEIVTNREAAQIELDAAQAAVEAASATYASGLLSATDDALRALDGARQDAGMRLDRAEALVAAFADQLVQADEAERKAALARIVEQATSDQSELRDLVERELPSMAVKARAILALRDRAERTTSAANRALETAGETSRLPHVEAFRAQPGRPREELNREVRDLWVDDAGNAVAFQDKIRTQGDGSGSLTLPRAHHVHHFTRRRRFEVIEFLPEVRATRPASLAETVSVPDVYAPAQAGERKPETTTRPVEPARDVVSRKPALGTRMAMGRG</sequence>
<protein>
    <submittedName>
        <fullName evidence="3">Uncharacterized protein</fullName>
    </submittedName>
</protein>
<dbReference type="EMBL" id="LR743513">
    <property type="protein sequence ID" value="CAA2145598.1"/>
    <property type="molecule type" value="Genomic_DNA"/>
</dbReference>